<organism evidence="10 11">
    <name type="scientific">Clytia hemisphaerica</name>
    <dbReference type="NCBI Taxonomy" id="252671"/>
    <lineage>
        <taxon>Eukaryota</taxon>
        <taxon>Metazoa</taxon>
        <taxon>Cnidaria</taxon>
        <taxon>Hydrozoa</taxon>
        <taxon>Hydroidolina</taxon>
        <taxon>Leptothecata</taxon>
        <taxon>Obeliida</taxon>
        <taxon>Clytiidae</taxon>
        <taxon>Clytia</taxon>
    </lineage>
</organism>
<dbReference type="AlphaFoldDB" id="A0A7M5XCQ0"/>
<dbReference type="PANTHER" id="PTHR12639">
    <property type="entry name" value="VITAMIN K-DEPENDENT GAMMA-CARBOXYLASE"/>
    <property type="match status" value="1"/>
</dbReference>
<evidence type="ECO:0000256" key="1">
    <source>
        <dbReference type="ARBA" id="ARBA00004127"/>
    </source>
</evidence>
<dbReference type="Pfam" id="PF22777">
    <property type="entry name" value="VKGC_lumenal_dom"/>
    <property type="match status" value="1"/>
</dbReference>
<keyword evidence="5" id="KW-1015">Disulfide bond</keyword>
<reference evidence="10" key="1">
    <citation type="submission" date="2021-01" db="UniProtKB">
        <authorList>
            <consortium name="EnsemblMetazoa"/>
        </authorList>
    </citation>
    <scope>IDENTIFICATION</scope>
</reference>
<evidence type="ECO:0000256" key="4">
    <source>
        <dbReference type="ARBA" id="ARBA00023136"/>
    </source>
</evidence>
<dbReference type="OrthoDB" id="206689at2759"/>
<evidence type="ECO:0000256" key="6">
    <source>
        <dbReference type="ARBA" id="ARBA00023239"/>
    </source>
</evidence>
<keyword evidence="3 8" id="KW-1133">Transmembrane helix</keyword>
<evidence type="ECO:0000256" key="3">
    <source>
        <dbReference type="ARBA" id="ARBA00022989"/>
    </source>
</evidence>
<keyword evidence="4 8" id="KW-0472">Membrane</keyword>
<dbReference type="SMART" id="SM00752">
    <property type="entry name" value="HTTM"/>
    <property type="match status" value="1"/>
</dbReference>
<evidence type="ECO:0000313" key="11">
    <source>
        <dbReference type="Proteomes" id="UP000594262"/>
    </source>
</evidence>
<comment type="subcellular location">
    <subcellularLocation>
        <location evidence="1">Endomembrane system</location>
        <topology evidence="1">Multi-pass membrane protein</topology>
    </subcellularLocation>
</comment>
<evidence type="ECO:0000259" key="9">
    <source>
        <dbReference type="SMART" id="SM00752"/>
    </source>
</evidence>
<dbReference type="InterPro" id="IPR053935">
    <property type="entry name" value="VKGC_lumenal_dom"/>
</dbReference>
<feature type="transmembrane region" description="Helical" evidence="8">
    <location>
        <begin position="208"/>
        <end position="228"/>
    </location>
</feature>
<name>A0A7M5XCQ0_9CNID</name>
<feature type="transmembrane region" description="Helical" evidence="8">
    <location>
        <begin position="151"/>
        <end position="170"/>
    </location>
</feature>
<proteinExistence type="predicted"/>
<accession>A0A7M5XCQ0</accession>
<dbReference type="InterPro" id="IPR007782">
    <property type="entry name" value="VKG_COase"/>
</dbReference>
<dbReference type="GO" id="GO:0008488">
    <property type="term" value="F:gamma-glutamyl carboxylase activity"/>
    <property type="evidence" value="ECO:0007669"/>
    <property type="project" value="InterPro"/>
</dbReference>
<dbReference type="InterPro" id="IPR053934">
    <property type="entry name" value="HTTM_dom"/>
</dbReference>
<feature type="transmembrane region" description="Helical" evidence="8">
    <location>
        <begin position="72"/>
        <end position="105"/>
    </location>
</feature>
<dbReference type="EnsemblMetazoa" id="CLYHEMT021264.1">
    <property type="protein sequence ID" value="CLYHEMP021264.1"/>
    <property type="gene ID" value="CLYHEMG021264"/>
</dbReference>
<evidence type="ECO:0000256" key="7">
    <source>
        <dbReference type="SAM" id="MobiDB-lite"/>
    </source>
</evidence>
<keyword evidence="6" id="KW-0456">Lyase</keyword>
<feature type="transmembrane region" description="Helical" evidence="8">
    <location>
        <begin position="317"/>
        <end position="338"/>
    </location>
</feature>
<evidence type="ECO:0000313" key="10">
    <source>
        <dbReference type="EnsemblMetazoa" id="CLYHEMP021264.1"/>
    </source>
</evidence>
<sequence length="670" mass="78855">MRNYIDRILLKINEGRDPAALGVLRFCYGLLMIIDIFDERGLSRLPIKHGDPSSCYFPLFDNMPRLSIEYLYLVYLVLLMSAFGIMIGMFFKLSCFCFMSCYWYIFFLDKTVWNNHSYLYGLISIILLLSNANYYWSIDGLIWPSIRNKQIPLWQYGVVRFQVFLLYFYAGLKKLDRDWMTGYSMVGLSREFVFDPFRSFLTNEQIDFYMVHCCGLMFDLVQGFMLFFDTTRPIGFFFGYNFHIMNAVMFNIGMFSYMCMAVIPIFCRPEWPKKIIKMLPSFLQKVLPMTEDSVDNKSCTLIEQPPSKKKKLKPRSWTWNNLFMNLLCLHYVAAQLFLPYSHFLTKGYNSWTQGLYGYSWDMMIHSWSTQHVVVKVTDQITNKEQYLRPGAFFPYGDSKNRIFSHPDMLKQYATCLADRVKGMDELGIQHPQITVDVWKSMNGRYQQRMLDPTVDLVTAEWDPFTHTKWMQPLLVELSSWRSTLKQIRNANFEVNNATEIVFVADFPGLSLENYIAPEIKANVTVLKGEVIVQSEHDHNTTVKVNETLNLASDETHVIHTVTNDPSCYMYVYYNESWVDKTDEELLASDTEYQKKLESAKKWKEMPVYEKFYTFMKKKVMNMKYGLQQIHMAMNIIIEDLTELEMYPREDAHEGDWEGEGRGKGKHDDEL</sequence>
<keyword evidence="11" id="KW-1185">Reference proteome</keyword>
<feature type="transmembrane region" description="Helical" evidence="8">
    <location>
        <begin position="248"/>
        <end position="267"/>
    </location>
</feature>
<dbReference type="Proteomes" id="UP000594262">
    <property type="component" value="Unplaced"/>
</dbReference>
<dbReference type="RefSeq" id="XP_066932893.1">
    <property type="nucleotide sequence ID" value="XM_067076792.1"/>
</dbReference>
<dbReference type="Pfam" id="PF05090">
    <property type="entry name" value="HTTM"/>
    <property type="match status" value="1"/>
</dbReference>
<dbReference type="InterPro" id="IPR011020">
    <property type="entry name" value="HTTM-like"/>
</dbReference>
<feature type="transmembrane region" description="Helical" evidence="8">
    <location>
        <begin position="20"/>
        <end position="37"/>
    </location>
</feature>
<evidence type="ECO:0000256" key="2">
    <source>
        <dbReference type="ARBA" id="ARBA00022692"/>
    </source>
</evidence>
<feature type="region of interest" description="Disordered" evidence="7">
    <location>
        <begin position="651"/>
        <end position="670"/>
    </location>
</feature>
<dbReference type="GO" id="GO:0012505">
    <property type="term" value="C:endomembrane system"/>
    <property type="evidence" value="ECO:0007669"/>
    <property type="project" value="UniProtKB-SubCell"/>
</dbReference>
<dbReference type="GeneID" id="136820600"/>
<evidence type="ECO:0000256" key="8">
    <source>
        <dbReference type="SAM" id="Phobius"/>
    </source>
</evidence>
<dbReference type="GO" id="GO:0019842">
    <property type="term" value="F:vitamin binding"/>
    <property type="evidence" value="ECO:0007669"/>
    <property type="project" value="TreeGrafter"/>
</dbReference>
<keyword evidence="2 8" id="KW-0812">Transmembrane</keyword>
<feature type="domain" description="HTTM-like" evidence="9">
    <location>
        <begin position="13"/>
        <end position="271"/>
    </location>
</feature>
<protein>
    <recommendedName>
        <fullName evidence="9">HTTM-like domain-containing protein</fullName>
    </recommendedName>
</protein>
<feature type="transmembrane region" description="Helical" evidence="8">
    <location>
        <begin position="117"/>
        <end position="136"/>
    </location>
</feature>
<dbReference type="PANTHER" id="PTHR12639:SF6">
    <property type="entry name" value="VITAMIN K-DEPENDENT GAMMA-CARBOXYLASE"/>
    <property type="match status" value="1"/>
</dbReference>
<evidence type="ECO:0000256" key="5">
    <source>
        <dbReference type="ARBA" id="ARBA00023157"/>
    </source>
</evidence>